<feature type="region of interest" description="Disordered" evidence="2">
    <location>
        <begin position="211"/>
        <end position="318"/>
    </location>
</feature>
<feature type="compositionally biased region" description="Pro residues" evidence="2">
    <location>
        <begin position="475"/>
        <end position="538"/>
    </location>
</feature>
<name>A0A1Y2EQ44_9FUNG</name>
<organism evidence="4 5">
    <name type="scientific">Neocallimastix californiae</name>
    <dbReference type="NCBI Taxonomy" id="1754190"/>
    <lineage>
        <taxon>Eukaryota</taxon>
        <taxon>Fungi</taxon>
        <taxon>Fungi incertae sedis</taxon>
        <taxon>Chytridiomycota</taxon>
        <taxon>Chytridiomycota incertae sedis</taxon>
        <taxon>Neocallimastigomycetes</taxon>
        <taxon>Neocallimastigales</taxon>
        <taxon>Neocallimastigaceae</taxon>
        <taxon>Neocallimastix</taxon>
    </lineage>
</organism>
<dbReference type="PANTHER" id="PTHR13037">
    <property type="entry name" value="FORMIN"/>
    <property type="match status" value="1"/>
</dbReference>
<dbReference type="InterPro" id="IPR001849">
    <property type="entry name" value="PH_domain"/>
</dbReference>
<keyword evidence="5" id="KW-1185">Reference proteome</keyword>
<dbReference type="AlphaFoldDB" id="A0A1Y2EQ44"/>
<keyword evidence="1" id="KW-0945">Host-virus interaction</keyword>
<feature type="compositionally biased region" description="Pro residues" evidence="2">
    <location>
        <begin position="545"/>
        <end position="567"/>
    </location>
</feature>
<feature type="domain" description="PH" evidence="3">
    <location>
        <begin position="3"/>
        <end position="101"/>
    </location>
</feature>
<evidence type="ECO:0000313" key="4">
    <source>
        <dbReference type="EMBL" id="ORY73710.1"/>
    </source>
</evidence>
<reference evidence="4 5" key="1">
    <citation type="submission" date="2016-08" db="EMBL/GenBank/DDBJ databases">
        <title>A Parts List for Fungal Cellulosomes Revealed by Comparative Genomics.</title>
        <authorList>
            <consortium name="DOE Joint Genome Institute"/>
            <person name="Haitjema C.H."/>
            <person name="Gilmore S.P."/>
            <person name="Henske J.K."/>
            <person name="Solomon K.V."/>
            <person name="De Groot R."/>
            <person name="Kuo A."/>
            <person name="Mondo S.J."/>
            <person name="Salamov A.A."/>
            <person name="Labutti K."/>
            <person name="Zhao Z."/>
            <person name="Chiniquy J."/>
            <person name="Barry K."/>
            <person name="Brewer H.M."/>
            <person name="Purvine S.O."/>
            <person name="Wright A.T."/>
            <person name="Boxma B."/>
            <person name="Van Alen T."/>
            <person name="Hackstein J.H."/>
            <person name="Baker S.E."/>
            <person name="Grigoriev I.V."/>
            <person name="O'Malley M.A."/>
        </authorList>
    </citation>
    <scope>NUCLEOTIDE SEQUENCE [LARGE SCALE GENOMIC DNA]</scope>
    <source>
        <strain evidence="4 5">G1</strain>
    </source>
</reference>
<gene>
    <name evidence="4" type="ORF">LY90DRAFT_666474</name>
</gene>
<evidence type="ECO:0000259" key="3">
    <source>
        <dbReference type="PROSITE" id="PS50003"/>
    </source>
</evidence>
<evidence type="ECO:0000256" key="2">
    <source>
        <dbReference type="SAM" id="MobiDB-lite"/>
    </source>
</evidence>
<dbReference type="OrthoDB" id="10641517at2759"/>
<accession>A0A1Y2EQ44</accession>
<dbReference type="SUPFAM" id="SSF50729">
    <property type="entry name" value="PH domain-like"/>
    <property type="match status" value="1"/>
</dbReference>
<feature type="region of interest" description="Disordered" evidence="2">
    <location>
        <begin position="368"/>
        <end position="731"/>
    </location>
</feature>
<feature type="compositionally biased region" description="Basic and acidic residues" evidence="2">
    <location>
        <begin position="251"/>
        <end position="273"/>
    </location>
</feature>
<feature type="compositionally biased region" description="Basic residues" evidence="2">
    <location>
        <begin position="722"/>
        <end position="731"/>
    </location>
</feature>
<dbReference type="Proteomes" id="UP000193920">
    <property type="component" value="Unassembled WGS sequence"/>
</dbReference>
<feature type="compositionally biased region" description="Pro residues" evidence="2">
    <location>
        <begin position="447"/>
        <end position="468"/>
    </location>
</feature>
<evidence type="ECO:0000256" key="1">
    <source>
        <dbReference type="ARBA" id="ARBA00022581"/>
    </source>
</evidence>
<dbReference type="EMBL" id="MCOG01000032">
    <property type="protein sequence ID" value="ORY73710.1"/>
    <property type="molecule type" value="Genomic_DNA"/>
</dbReference>
<feature type="compositionally biased region" description="Polar residues" evidence="2">
    <location>
        <begin position="388"/>
        <end position="402"/>
    </location>
</feature>
<comment type="caution">
    <text evidence="4">The sequence shown here is derived from an EMBL/GenBank/DDBJ whole genome shotgun (WGS) entry which is preliminary data.</text>
</comment>
<feature type="compositionally biased region" description="Low complexity" evidence="2">
    <location>
        <begin position="706"/>
        <end position="718"/>
    </location>
</feature>
<protein>
    <recommendedName>
        <fullName evidence="3">PH domain-containing protein</fullName>
    </recommendedName>
</protein>
<dbReference type="PROSITE" id="PS50003">
    <property type="entry name" value="PH_DOMAIN"/>
    <property type="match status" value="1"/>
</dbReference>
<proteinExistence type="predicted"/>
<dbReference type="STRING" id="1754190.A0A1Y2EQ44"/>
<sequence length="731" mass="80147">MDNVVYTGNILISSNKHKSKKKYFGVLYQSGLFKFFKDEKKYKANKKDELLLKLENFKLDNESSSQHCYLKSKLDNEEYILQGSDIKETDAWKQNIYDTLFLHEENRDEILKNEIAQIKHDLNDIWNIYADSEHSSYDKQTVKKIIELNETIKAKENLLINMIFNFPQKKDIDVNNIKLYSSTNIKIEKLIASKKVHNIEASGEKVKSSTNILDDIAIEESGNKPNENSEQSESKENETETEIVEETAIVVEEKDEKDEKKEEIEEEKEKDSKTSTLVQPTTTTTTTTTSEVKELPIEEEQNLERKEEKKPENLTVDLTTKTKIIDIASLPTSIPKATNEDQGFSHIDSELDELAEFITQTVEDIPVHGDISKNSKSSPKGALPPLPVTSTSQEIPPSTESETSNKEASPPSTPRKTNAAPPPPPPHPPRKTNVAPPPPISDDSRDPSPPPPHPPMKTNPAPPPPPPMSAGSEGSPPPPPPPPPMKTNPAPPPPPPSLMKSNPAPPSPPPSLMKTNPAPPPPHPPMKSNPAPPPPPPSIMKTNAAPPPPPPMSAGPGGPPPPPPPPILSSGGGGSLADQIRNAKLKKKAAGEAESATVSIPITPKSGGNGDLMEQIRNAKLKKRNPTDDSTPGSPATPISAGGSADLMEQIRNAKLKKRSITIENSPKPKENENDSEDMMNQILTTKLHKTNNNAIIEKEKEKENSPSSPESTPNINPWASHLRKTNRKLD</sequence>
<feature type="compositionally biased region" description="Basic and acidic residues" evidence="2">
    <location>
        <begin position="291"/>
        <end position="312"/>
    </location>
</feature>
<evidence type="ECO:0000313" key="5">
    <source>
        <dbReference type="Proteomes" id="UP000193920"/>
    </source>
</evidence>
<dbReference type="PANTHER" id="PTHR13037:SF24">
    <property type="entry name" value="POLYCOMB PROTEIN PCL-RELATED"/>
    <property type="match status" value="1"/>
</dbReference>